<feature type="region of interest" description="Disordered" evidence="4">
    <location>
        <begin position="1"/>
        <end position="41"/>
    </location>
</feature>
<dbReference type="EMBL" id="LAEV01002267">
    <property type="protein sequence ID" value="KKA26152.1"/>
    <property type="molecule type" value="Genomic_DNA"/>
</dbReference>
<evidence type="ECO:0000256" key="4">
    <source>
        <dbReference type="SAM" id="MobiDB-lite"/>
    </source>
</evidence>
<keyword evidence="2" id="KW-0804">Transcription</keyword>
<dbReference type="CDD" id="cd12148">
    <property type="entry name" value="fungal_TF_MHR"/>
    <property type="match status" value="1"/>
</dbReference>
<dbReference type="OrthoDB" id="3971593at2759"/>
<evidence type="ECO:0000313" key="7">
    <source>
        <dbReference type="Proteomes" id="UP000033483"/>
    </source>
</evidence>
<evidence type="ECO:0000256" key="2">
    <source>
        <dbReference type="ARBA" id="ARBA00023163"/>
    </source>
</evidence>
<evidence type="ECO:0000313" key="6">
    <source>
        <dbReference type="EMBL" id="KKA26152.1"/>
    </source>
</evidence>
<feature type="region of interest" description="Disordered" evidence="4">
    <location>
        <begin position="667"/>
        <end position="686"/>
    </location>
</feature>
<proteinExistence type="predicted"/>
<evidence type="ECO:0000256" key="1">
    <source>
        <dbReference type="ARBA" id="ARBA00023015"/>
    </source>
</evidence>
<dbReference type="GO" id="GO:0006351">
    <property type="term" value="P:DNA-templated transcription"/>
    <property type="evidence" value="ECO:0007669"/>
    <property type="project" value="InterPro"/>
</dbReference>
<dbReference type="InterPro" id="IPR051127">
    <property type="entry name" value="Fungal_SecMet_Regulators"/>
</dbReference>
<dbReference type="GO" id="GO:0000981">
    <property type="term" value="F:DNA-binding transcription factor activity, RNA polymerase II-specific"/>
    <property type="evidence" value="ECO:0007669"/>
    <property type="project" value="TreeGrafter"/>
</dbReference>
<dbReference type="GO" id="GO:0000978">
    <property type="term" value="F:RNA polymerase II cis-regulatory region sequence-specific DNA binding"/>
    <property type="evidence" value="ECO:0007669"/>
    <property type="project" value="TreeGrafter"/>
</dbReference>
<feature type="non-terminal residue" evidence="6">
    <location>
        <position position="793"/>
    </location>
</feature>
<dbReference type="GO" id="GO:0000435">
    <property type="term" value="P:positive regulation of transcription from RNA polymerase II promoter by galactose"/>
    <property type="evidence" value="ECO:0007669"/>
    <property type="project" value="TreeGrafter"/>
</dbReference>
<dbReference type="GO" id="GO:0005634">
    <property type="term" value="C:nucleus"/>
    <property type="evidence" value="ECO:0007669"/>
    <property type="project" value="TreeGrafter"/>
</dbReference>
<keyword evidence="1" id="KW-0805">Transcription regulation</keyword>
<feature type="region of interest" description="Disordered" evidence="4">
    <location>
        <begin position="173"/>
        <end position="216"/>
    </location>
</feature>
<keyword evidence="3" id="KW-0539">Nucleus</keyword>
<feature type="region of interest" description="Disordered" evidence="4">
    <location>
        <begin position="92"/>
        <end position="143"/>
    </location>
</feature>
<sequence length="793" mass="88241">MSAVRPGDSAAGAKRKIDDGSEDQAAPPKQQRSKRNRRCGNLNLPCQYAPNCCANNFKDSEEFKVMTTNISRMQEQIENLNQSVVSLKNETARLSSAQAQPPSSMTHPHSHPHPHHPPPSLPPINSSAMTLPPPQPSIQSAVASSPAISSASLQKMDTAMTVISGASSVRTSGMRGLTSYSDSHQPQHSNPPPPPSHHSGTDHGHSQSGYGGYRSVYDNGSIGAPEPYPNHGPADMYRHARTSSAVEDPLWDLKLDEIIRVCRIYDEECGIISPMLSIQNVISHARSLFSFMENAKDRGMLQLNDDKTLLLKIVVCCGMAVEDHGGSERATALYESMESRLNKKLMADDVTVSDITILALLAGYRYLINDDVLAWRIMGQVARLCIEIRLNTRQGIISIPSEEERKTAILAFWSIFILDRRWSLCAGMPYVLTDSIVESNLPVPDDQKSIIAMIGYSRLASRVFSFTTDINSLFLSELSIDDVYNFDMEIRQWYEMVPEEVQVRNWNKEKHAVATTPSYNLQRLRVWTYLRLNQLRIWLYLHVLRNSVSINRYPNHARNVVELAKDSVRYLTHLNNTTSIYRRAQVYYHNFLASIIATLFLACAHAPSQFNSETRKDFYLALELVRDMHQKSWVSKRLWTAVVSMREMAPRLGVRLHDHVTSLAAITNPQSSGIPPLGQPGTSYPAHDDPVLGSTSRSGPILAPLSRHGTSTMLKSVPLSHGRDSINSAPLLSNEALSNGMQLRSELSRLFEGYINSRYAAMSESSGKASDGYGESSSPGQSGELFKYLRGLY</sequence>
<gene>
    <name evidence="6" type="ORF">TD95_003651</name>
</gene>
<dbReference type="SMART" id="SM00906">
    <property type="entry name" value="Fungal_trans"/>
    <property type="match status" value="1"/>
</dbReference>
<name>A0A0F4Z6N9_9PEZI</name>
<evidence type="ECO:0000256" key="3">
    <source>
        <dbReference type="ARBA" id="ARBA00023242"/>
    </source>
</evidence>
<dbReference type="PANTHER" id="PTHR47424">
    <property type="entry name" value="REGULATORY PROTEIN GAL4"/>
    <property type="match status" value="1"/>
</dbReference>
<dbReference type="GO" id="GO:0008270">
    <property type="term" value="F:zinc ion binding"/>
    <property type="evidence" value="ECO:0007669"/>
    <property type="project" value="InterPro"/>
</dbReference>
<keyword evidence="7" id="KW-1185">Reference proteome</keyword>
<evidence type="ECO:0000259" key="5">
    <source>
        <dbReference type="SMART" id="SM00906"/>
    </source>
</evidence>
<dbReference type="PANTHER" id="PTHR47424:SF5">
    <property type="entry name" value="ZN(II)2CYS6 TRANSCRIPTION FACTOR (EUROFUNG)"/>
    <property type="match status" value="1"/>
</dbReference>
<dbReference type="Pfam" id="PF04082">
    <property type="entry name" value="Fungal_trans"/>
    <property type="match status" value="1"/>
</dbReference>
<comment type="caution">
    <text evidence="6">The sequence shown here is derived from an EMBL/GenBank/DDBJ whole genome shotgun (WGS) entry which is preliminary data.</text>
</comment>
<reference evidence="6 7" key="1">
    <citation type="submission" date="2015-03" db="EMBL/GenBank/DDBJ databases">
        <authorList>
            <person name="Radwan O."/>
            <person name="Al-Naeli F.A."/>
            <person name="Rendon G.A."/>
            <person name="Fields C."/>
        </authorList>
    </citation>
    <scope>NUCLEOTIDE SEQUENCE [LARGE SCALE GENOMIC DNA]</scope>
    <source>
        <strain evidence="6">CR-DP1</strain>
    </source>
</reference>
<accession>A0A0F4Z6N9</accession>
<dbReference type="Proteomes" id="UP000033483">
    <property type="component" value="Unassembled WGS sequence"/>
</dbReference>
<feature type="domain" description="Xylanolytic transcriptional activator regulatory" evidence="5">
    <location>
        <begin position="374"/>
        <end position="450"/>
    </location>
</feature>
<organism evidence="6 7">
    <name type="scientific">Thielaviopsis punctulata</name>
    <dbReference type="NCBI Taxonomy" id="72032"/>
    <lineage>
        <taxon>Eukaryota</taxon>
        <taxon>Fungi</taxon>
        <taxon>Dikarya</taxon>
        <taxon>Ascomycota</taxon>
        <taxon>Pezizomycotina</taxon>
        <taxon>Sordariomycetes</taxon>
        <taxon>Hypocreomycetidae</taxon>
        <taxon>Microascales</taxon>
        <taxon>Ceratocystidaceae</taxon>
        <taxon>Thielaviopsis</taxon>
    </lineage>
</organism>
<dbReference type="InterPro" id="IPR007219">
    <property type="entry name" value="XnlR_reg_dom"/>
</dbReference>
<protein>
    <recommendedName>
        <fullName evidence="5">Xylanolytic transcriptional activator regulatory domain-containing protein</fullName>
    </recommendedName>
</protein>
<dbReference type="AlphaFoldDB" id="A0A0F4Z6N9"/>